<name>A0A0G0RFG8_9BACT</name>
<gene>
    <name evidence="2" type="ORF">UT84_C0002G0029</name>
</gene>
<evidence type="ECO:0000256" key="1">
    <source>
        <dbReference type="SAM" id="MobiDB-lite"/>
    </source>
</evidence>
<feature type="compositionally biased region" description="Polar residues" evidence="1">
    <location>
        <begin position="22"/>
        <end position="31"/>
    </location>
</feature>
<feature type="region of interest" description="Disordered" evidence="1">
    <location>
        <begin position="46"/>
        <end position="72"/>
    </location>
</feature>
<feature type="compositionally biased region" description="Basic and acidic residues" evidence="1">
    <location>
        <begin position="94"/>
        <end position="110"/>
    </location>
</feature>
<sequence>MDSSGKGPSSDLNKLDLETVSKMPTSSNNPIGNEFIKMGRAALTQILGRSSQGTPPASGDDIQKMKQDDDDFSEREYLELRQKIQAIYDEYRMQKKKEEEDKKREEEQKKANQLARLYEMRQGSAGAAVRTAVSKGSAETGRNWGAE</sequence>
<feature type="compositionally biased region" description="Polar residues" evidence="1">
    <location>
        <begin position="1"/>
        <end position="12"/>
    </location>
</feature>
<evidence type="ECO:0000313" key="3">
    <source>
        <dbReference type="Proteomes" id="UP000034531"/>
    </source>
</evidence>
<organism evidence="2 3">
    <name type="scientific">Candidatus Curtissbacteria bacterium GW2011_GWA1_40_16</name>
    <dbReference type="NCBI Taxonomy" id="1618405"/>
    <lineage>
        <taxon>Bacteria</taxon>
        <taxon>Candidatus Curtissiibacteriota</taxon>
    </lineage>
</organism>
<proteinExistence type="predicted"/>
<evidence type="ECO:0000313" key="2">
    <source>
        <dbReference type="EMBL" id="KKR51168.1"/>
    </source>
</evidence>
<dbReference type="EMBL" id="LBYI01000002">
    <property type="protein sequence ID" value="KKR51168.1"/>
    <property type="molecule type" value="Genomic_DNA"/>
</dbReference>
<protein>
    <submittedName>
        <fullName evidence="2">Uncharacterized protein</fullName>
    </submittedName>
</protein>
<dbReference type="AlphaFoldDB" id="A0A0G0RFG8"/>
<feature type="region of interest" description="Disordered" evidence="1">
    <location>
        <begin position="1"/>
        <end position="33"/>
    </location>
</feature>
<comment type="caution">
    <text evidence="2">The sequence shown here is derived from an EMBL/GenBank/DDBJ whole genome shotgun (WGS) entry which is preliminary data.</text>
</comment>
<feature type="region of interest" description="Disordered" evidence="1">
    <location>
        <begin position="94"/>
        <end position="147"/>
    </location>
</feature>
<accession>A0A0G0RFG8</accession>
<dbReference type="Proteomes" id="UP000034531">
    <property type="component" value="Unassembled WGS sequence"/>
</dbReference>
<reference evidence="2 3" key="1">
    <citation type="journal article" date="2015" name="Nature">
        <title>rRNA introns, odd ribosomes, and small enigmatic genomes across a large radiation of phyla.</title>
        <authorList>
            <person name="Brown C.T."/>
            <person name="Hug L.A."/>
            <person name="Thomas B.C."/>
            <person name="Sharon I."/>
            <person name="Castelle C.J."/>
            <person name="Singh A."/>
            <person name="Wilkins M.J."/>
            <person name="Williams K.H."/>
            <person name="Banfield J.F."/>
        </authorList>
    </citation>
    <scope>NUCLEOTIDE SEQUENCE [LARGE SCALE GENOMIC DNA]</scope>
</reference>